<reference evidence="3 4" key="1">
    <citation type="submission" date="2015-09" db="EMBL/GenBank/DDBJ databases">
        <title>Sorangium comparison.</title>
        <authorList>
            <person name="Zaburannyi N."/>
            <person name="Bunk B."/>
            <person name="Overmann J."/>
            <person name="Mueller R."/>
        </authorList>
    </citation>
    <scope>NUCLEOTIDE SEQUENCE [LARGE SCALE GENOMIC DNA]</scope>
    <source>
        <strain evidence="3 4">So ce26</strain>
    </source>
</reference>
<dbReference type="Proteomes" id="UP000238348">
    <property type="component" value="Chromosome"/>
</dbReference>
<dbReference type="SUPFAM" id="SSF49879">
    <property type="entry name" value="SMAD/FHA domain"/>
    <property type="match status" value="1"/>
</dbReference>
<dbReference type="PROSITE" id="PS50006">
    <property type="entry name" value="FHA_DOMAIN"/>
    <property type="match status" value="1"/>
</dbReference>
<sequence>MRPCPNCAWMLKETDNACSMCGTSVAGASPGASAPIAPPPVHAGADAYAPPGPPGYAQPGAGGYGGAVPPPVVSPGYAGMGGGQGAYPPPPQAVGMGGGAFSSGGGGGEAGFAVSPWARAAPSGGLSSQPSSPPMNTPGVAPVPPPIASPIGGLGGGAMGQQPMHQGGPVFGAPPQRVAPPPMVVPSATPGMVAPPPLVQGGMAAVAPPPLVQGGAPAVVPTSMPGMVAPPPLVQGGGAVAPPPLVQGRPASVAPQAVHGPVPGVVQPIAAQPSRVLVGFLVTFQNDPGGSFWPMYSGRMQVGRAGADPATEIGLADASASSRHASLHADPTTGQVFIEDDGSRNGTFVNEQRLTQGERRQLRDNDRLRLGSTTFVVKVLVA</sequence>
<dbReference type="InterPro" id="IPR000253">
    <property type="entry name" value="FHA_dom"/>
</dbReference>
<dbReference type="Gene3D" id="2.60.200.20">
    <property type="match status" value="1"/>
</dbReference>
<feature type="compositionally biased region" description="Pro residues" evidence="1">
    <location>
        <begin position="131"/>
        <end position="148"/>
    </location>
</feature>
<dbReference type="AlphaFoldDB" id="A0A2L0EZJ4"/>
<feature type="domain" description="FHA" evidence="2">
    <location>
        <begin position="300"/>
        <end position="354"/>
    </location>
</feature>
<evidence type="ECO:0000313" key="4">
    <source>
        <dbReference type="Proteomes" id="UP000238348"/>
    </source>
</evidence>
<dbReference type="SMART" id="SM00240">
    <property type="entry name" value="FHA"/>
    <property type="match status" value="1"/>
</dbReference>
<feature type="region of interest" description="Disordered" evidence="1">
    <location>
        <begin position="120"/>
        <end position="183"/>
    </location>
</feature>
<dbReference type="EMBL" id="CP012673">
    <property type="protein sequence ID" value="AUX44732.1"/>
    <property type="molecule type" value="Genomic_DNA"/>
</dbReference>
<dbReference type="CDD" id="cd00060">
    <property type="entry name" value="FHA"/>
    <property type="match status" value="1"/>
</dbReference>
<evidence type="ECO:0000313" key="3">
    <source>
        <dbReference type="EMBL" id="AUX44732.1"/>
    </source>
</evidence>
<gene>
    <name evidence="3" type="ORF">SOCE26_061990</name>
</gene>
<proteinExistence type="predicted"/>
<dbReference type="Pfam" id="PF00498">
    <property type="entry name" value="FHA"/>
    <property type="match status" value="1"/>
</dbReference>
<name>A0A2L0EZJ4_SORCE</name>
<evidence type="ECO:0000259" key="2">
    <source>
        <dbReference type="PROSITE" id="PS50006"/>
    </source>
</evidence>
<evidence type="ECO:0000256" key="1">
    <source>
        <dbReference type="SAM" id="MobiDB-lite"/>
    </source>
</evidence>
<protein>
    <recommendedName>
        <fullName evidence="2">FHA domain-containing protein</fullName>
    </recommendedName>
</protein>
<organism evidence="3 4">
    <name type="scientific">Sorangium cellulosum</name>
    <name type="common">Polyangium cellulosum</name>
    <dbReference type="NCBI Taxonomy" id="56"/>
    <lineage>
        <taxon>Bacteria</taxon>
        <taxon>Pseudomonadati</taxon>
        <taxon>Myxococcota</taxon>
        <taxon>Polyangia</taxon>
        <taxon>Polyangiales</taxon>
        <taxon>Polyangiaceae</taxon>
        <taxon>Sorangium</taxon>
    </lineage>
</organism>
<dbReference type="InterPro" id="IPR008984">
    <property type="entry name" value="SMAD_FHA_dom_sf"/>
</dbReference>
<accession>A0A2L0EZJ4</accession>